<dbReference type="VEuPathDB" id="TriTrypDB:TM35_000252360"/>
<dbReference type="InterPro" id="IPR016024">
    <property type="entry name" value="ARM-type_fold"/>
</dbReference>
<evidence type="ECO:0000256" key="1">
    <source>
        <dbReference type="SAM" id="MobiDB-lite"/>
    </source>
</evidence>
<comment type="caution">
    <text evidence="3">The sequence shown here is derived from an EMBL/GenBank/DDBJ whole genome shotgun (WGS) entry which is preliminary data.</text>
</comment>
<dbReference type="OrthoDB" id="379794at2759"/>
<feature type="region of interest" description="Disordered" evidence="1">
    <location>
        <begin position="96"/>
        <end position="118"/>
    </location>
</feature>
<dbReference type="Proteomes" id="UP000192257">
    <property type="component" value="Unassembled WGS sequence"/>
</dbReference>
<dbReference type="SUPFAM" id="SSF48371">
    <property type="entry name" value="ARM repeat"/>
    <property type="match status" value="1"/>
</dbReference>
<feature type="domain" description="Ataxin-10" evidence="2">
    <location>
        <begin position="198"/>
        <end position="296"/>
    </location>
</feature>
<evidence type="ECO:0000259" key="2">
    <source>
        <dbReference type="Pfam" id="PF09759"/>
    </source>
</evidence>
<keyword evidence="4" id="KW-1185">Reference proteome</keyword>
<protein>
    <recommendedName>
        <fullName evidence="2">Ataxin-10 domain-containing protein</fullName>
    </recommendedName>
</protein>
<gene>
    <name evidence="3" type="ORF">TM35_000252360</name>
</gene>
<accession>A0A1X0NS45</accession>
<sequence>MSGHEGSVNEADASTLQHISAKVDALLMLCETDSELRNYSLKFKLEQAVDKTAFEAKREAGEEMLHFRRVLQRMADLALHVAPHILRRVRKYVKSKHTSHNGEVSSEKTNTDTLHANSNSLQRSSSVEEFCDGSEAWLESGAHLSYTAVELLCLILVSHPRLVKYLQMYLFECRVLEYIEDALSISREQEITFFQEGYRTEHIRLLANLTLDNEKVCSTIVSNSAILSAILTGTRFDEENPGMVQWAEFTIRNLCCCISEAREIIRQLTPISISDESKELLAGKVDCHINHAGKVVIGKPSHASTE</sequence>
<name>A0A1X0NS45_9TRYP</name>
<organism evidence="3 4">
    <name type="scientific">Trypanosoma theileri</name>
    <dbReference type="NCBI Taxonomy" id="67003"/>
    <lineage>
        <taxon>Eukaryota</taxon>
        <taxon>Discoba</taxon>
        <taxon>Euglenozoa</taxon>
        <taxon>Kinetoplastea</taxon>
        <taxon>Metakinetoplastina</taxon>
        <taxon>Trypanosomatida</taxon>
        <taxon>Trypanosomatidae</taxon>
        <taxon>Trypanosoma</taxon>
    </lineage>
</organism>
<dbReference type="AlphaFoldDB" id="A0A1X0NS45"/>
<dbReference type="GeneID" id="39987607"/>
<reference evidence="3 4" key="1">
    <citation type="submission" date="2017-03" db="EMBL/GenBank/DDBJ databases">
        <title>An alternative strategy for trypanosome survival in the mammalian bloodstream revealed through genome and transcriptome analysis of the ubiquitous bovine parasite Trypanosoma (Megatrypanum) theileri.</title>
        <authorList>
            <person name="Kelly S."/>
            <person name="Ivens A."/>
            <person name="Mott A."/>
            <person name="O'Neill E."/>
            <person name="Emms D."/>
            <person name="Macleod O."/>
            <person name="Voorheis P."/>
            <person name="Matthews J."/>
            <person name="Matthews K."/>
            <person name="Carrington M."/>
        </authorList>
    </citation>
    <scope>NUCLEOTIDE SEQUENCE [LARGE SCALE GENOMIC DNA]</scope>
    <source>
        <strain evidence="3">Edinburgh</strain>
    </source>
</reference>
<dbReference type="RefSeq" id="XP_028881006.1">
    <property type="nucleotide sequence ID" value="XM_029027827.1"/>
</dbReference>
<dbReference type="Pfam" id="PF09759">
    <property type="entry name" value="Atx10homo_assoc"/>
    <property type="match status" value="1"/>
</dbReference>
<evidence type="ECO:0000313" key="4">
    <source>
        <dbReference type="Proteomes" id="UP000192257"/>
    </source>
</evidence>
<evidence type="ECO:0000313" key="3">
    <source>
        <dbReference type="EMBL" id="ORC86940.1"/>
    </source>
</evidence>
<dbReference type="InterPro" id="IPR019156">
    <property type="entry name" value="Ataxin-10_domain"/>
</dbReference>
<proteinExistence type="predicted"/>
<dbReference type="EMBL" id="NBCO01000025">
    <property type="protein sequence ID" value="ORC86940.1"/>
    <property type="molecule type" value="Genomic_DNA"/>
</dbReference>